<dbReference type="EMBL" id="PGTN01000011">
    <property type="protein sequence ID" value="PJF48577.1"/>
    <property type="molecule type" value="Genomic_DNA"/>
</dbReference>
<dbReference type="Proteomes" id="UP000230790">
    <property type="component" value="Unassembled WGS sequence"/>
</dbReference>
<sequence>MPVRASCSQALKEQNGERKRMSEALPCKAARPGPVAAIVLAAGTSSRHRGVNKLLLPFKDGAVIHCAVRAARDAGVAPLVVVTGHQRERIEAALAGLPVTFAHNPRYREGEMLSSIKVGLARLEGTDVEAAFIVPGDQPLLPTWLFRRMQQAFVQGCGEIIAPKFGAARGHPVLIARRWWPMALALPDGAQMRALLHAHPQAVAHILVNTDEVLLDVDTPEAYQQALGRL</sequence>
<feature type="domain" description="MobA-like NTP transferase" evidence="2">
    <location>
        <begin position="37"/>
        <end position="200"/>
    </location>
</feature>
<dbReference type="GO" id="GO:0016779">
    <property type="term" value="F:nucleotidyltransferase activity"/>
    <property type="evidence" value="ECO:0007669"/>
    <property type="project" value="UniProtKB-ARBA"/>
</dbReference>
<dbReference type="Gene3D" id="3.90.550.10">
    <property type="entry name" value="Spore Coat Polysaccharide Biosynthesis Protein SpsA, Chain A"/>
    <property type="match status" value="1"/>
</dbReference>
<feature type="compositionally biased region" description="Polar residues" evidence="1">
    <location>
        <begin position="1"/>
        <end position="12"/>
    </location>
</feature>
<dbReference type="SUPFAM" id="SSF53448">
    <property type="entry name" value="Nucleotide-diphospho-sugar transferases"/>
    <property type="match status" value="1"/>
</dbReference>
<dbReference type="Pfam" id="PF12804">
    <property type="entry name" value="NTP_transf_3"/>
    <property type="match status" value="1"/>
</dbReference>
<comment type="caution">
    <text evidence="3">The sequence shown here is derived from an EMBL/GenBank/DDBJ whole genome shotgun (WGS) entry which is preliminary data.</text>
</comment>
<evidence type="ECO:0000313" key="4">
    <source>
        <dbReference type="Proteomes" id="UP000230790"/>
    </source>
</evidence>
<dbReference type="InterPro" id="IPR025877">
    <property type="entry name" value="MobA-like_NTP_Trfase"/>
</dbReference>
<protein>
    <submittedName>
        <fullName evidence="3">Nucleotidyltransferase family protein</fullName>
    </submittedName>
</protein>
<proteinExistence type="predicted"/>
<organism evidence="3 4">
    <name type="scientific">Candidatus Thermofonsia Clade 3 bacterium</name>
    <dbReference type="NCBI Taxonomy" id="2364212"/>
    <lineage>
        <taxon>Bacteria</taxon>
        <taxon>Bacillati</taxon>
        <taxon>Chloroflexota</taxon>
        <taxon>Candidatus Thermofontia</taxon>
        <taxon>Candidatus Thermofonsia Clade 3</taxon>
    </lineage>
</organism>
<feature type="region of interest" description="Disordered" evidence="1">
    <location>
        <begin position="1"/>
        <end position="21"/>
    </location>
</feature>
<dbReference type="AlphaFoldDB" id="A0A2M8QFI6"/>
<accession>A0A2M8QFI6</accession>
<evidence type="ECO:0000256" key="1">
    <source>
        <dbReference type="SAM" id="MobiDB-lite"/>
    </source>
</evidence>
<dbReference type="PANTHER" id="PTHR43777">
    <property type="entry name" value="MOLYBDENUM COFACTOR CYTIDYLYLTRANSFERASE"/>
    <property type="match status" value="1"/>
</dbReference>
<evidence type="ECO:0000259" key="2">
    <source>
        <dbReference type="Pfam" id="PF12804"/>
    </source>
</evidence>
<reference evidence="3 4" key="1">
    <citation type="submission" date="2017-11" db="EMBL/GenBank/DDBJ databases">
        <title>Evolution of Phototrophy in the Chloroflexi Phylum Driven by Horizontal Gene Transfer.</title>
        <authorList>
            <person name="Ward L.M."/>
            <person name="Hemp J."/>
            <person name="Shih P.M."/>
            <person name="Mcglynn S.E."/>
            <person name="Fischer W."/>
        </authorList>
    </citation>
    <scope>NUCLEOTIDE SEQUENCE [LARGE SCALE GENOMIC DNA]</scope>
    <source>
        <strain evidence="3">JP3_7</strain>
    </source>
</reference>
<gene>
    <name evidence="3" type="ORF">CUN48_02920</name>
</gene>
<dbReference type="PANTHER" id="PTHR43777:SF1">
    <property type="entry name" value="MOLYBDENUM COFACTOR CYTIDYLYLTRANSFERASE"/>
    <property type="match status" value="1"/>
</dbReference>
<dbReference type="CDD" id="cd04182">
    <property type="entry name" value="GT_2_like_f"/>
    <property type="match status" value="1"/>
</dbReference>
<name>A0A2M8QFI6_9CHLR</name>
<keyword evidence="3" id="KW-0808">Transferase</keyword>
<dbReference type="InterPro" id="IPR029044">
    <property type="entry name" value="Nucleotide-diphossugar_trans"/>
</dbReference>
<evidence type="ECO:0000313" key="3">
    <source>
        <dbReference type="EMBL" id="PJF48577.1"/>
    </source>
</evidence>